<keyword evidence="4" id="KW-0233">DNA recombination</keyword>
<dbReference type="InterPro" id="IPR053876">
    <property type="entry name" value="Phage_int_M"/>
</dbReference>
<protein>
    <submittedName>
        <fullName evidence="6">Tyrosine-type recombinase/integrase</fullName>
    </submittedName>
</protein>
<dbReference type="InterPro" id="IPR011010">
    <property type="entry name" value="DNA_brk_join_enz"/>
</dbReference>
<dbReference type="Gene3D" id="1.10.443.10">
    <property type="entry name" value="Intergrase catalytic core"/>
    <property type="match status" value="1"/>
</dbReference>
<dbReference type="RefSeq" id="WP_334254035.1">
    <property type="nucleotide sequence ID" value="NZ_JBAJJM010000007.1"/>
</dbReference>
<dbReference type="InterPro" id="IPR013762">
    <property type="entry name" value="Integrase-like_cat_sf"/>
</dbReference>
<name>A0ABU7ZET6_9PAST</name>
<dbReference type="Gene3D" id="1.10.150.130">
    <property type="match status" value="1"/>
</dbReference>
<dbReference type="EMBL" id="JBAJJM010000007">
    <property type="protein sequence ID" value="MEG9475737.1"/>
    <property type="molecule type" value="Genomic_DNA"/>
</dbReference>
<evidence type="ECO:0000313" key="6">
    <source>
        <dbReference type="EMBL" id="MEG9475737.1"/>
    </source>
</evidence>
<evidence type="ECO:0000256" key="3">
    <source>
        <dbReference type="ARBA" id="ARBA00023125"/>
    </source>
</evidence>
<accession>A0ABU7ZET6</accession>
<dbReference type="Pfam" id="PF13356">
    <property type="entry name" value="Arm-DNA-bind_3"/>
    <property type="match status" value="1"/>
</dbReference>
<dbReference type="InterPro" id="IPR010998">
    <property type="entry name" value="Integrase_recombinase_N"/>
</dbReference>
<evidence type="ECO:0000256" key="4">
    <source>
        <dbReference type="ARBA" id="ARBA00023172"/>
    </source>
</evidence>
<sequence length="405" mass="46926">MAIIIKPLTMQQIKIATENDSPLRDGDGLYMKITANNKIWRLDYKKPFTGKRTSVRLGIYPQLSLVEARKKRAEYRALLEQNIDPIAYLAEQKRQQEDIQANTFKNIAERWKQSFKSKIVMENTMLEDWRRLENHIFPILGDVPVSEINSKRLISVVQPMYDRGHSNALAKTLRLVVEIMDFAENTGIIEFHNCHKAHKAFHFAAAKNNPTIPPKQVPKLIQDIYESKTHIKTKLLIFWSLLTAVRPAEVVSAEWSEIDWQNKTWTIPKEKMKGRRAEKRTHIVPLSSQAIAVLNRIRQFTGDCRFVFPHFKTNGKPMSSETVNMALKRNGYKGILTSHGIRSIIRTYLADQGIEKNTAETVLAHKIKDELEQTYNRHDYLNQRTPVMQLWGDYLSQCGFDITKL</sequence>
<dbReference type="Pfam" id="PF22022">
    <property type="entry name" value="Phage_int_M"/>
    <property type="match status" value="1"/>
</dbReference>
<organism evidence="6 7">
    <name type="scientific">Mannheimia indoligenes</name>
    <dbReference type="NCBI Taxonomy" id="3103145"/>
    <lineage>
        <taxon>Bacteria</taxon>
        <taxon>Pseudomonadati</taxon>
        <taxon>Pseudomonadota</taxon>
        <taxon>Gammaproteobacteria</taxon>
        <taxon>Pasteurellales</taxon>
        <taxon>Pasteurellaceae</taxon>
        <taxon>Mannheimia</taxon>
    </lineage>
</organism>
<dbReference type="CDD" id="cd00801">
    <property type="entry name" value="INT_P4_C"/>
    <property type="match status" value="1"/>
</dbReference>
<dbReference type="InterPro" id="IPR050808">
    <property type="entry name" value="Phage_Integrase"/>
</dbReference>
<dbReference type="InterPro" id="IPR002104">
    <property type="entry name" value="Integrase_catalytic"/>
</dbReference>
<gene>
    <name evidence="6" type="ORF">V6W77_05550</name>
</gene>
<dbReference type="Proteomes" id="UP001432017">
    <property type="component" value="Unassembled WGS sequence"/>
</dbReference>
<dbReference type="Pfam" id="PF00589">
    <property type="entry name" value="Phage_integrase"/>
    <property type="match status" value="1"/>
</dbReference>
<proteinExistence type="inferred from homology"/>
<feature type="domain" description="Tyr recombinase" evidence="5">
    <location>
        <begin position="207"/>
        <end position="388"/>
    </location>
</feature>
<dbReference type="Gene3D" id="3.30.160.390">
    <property type="entry name" value="Integrase, DNA-binding domain"/>
    <property type="match status" value="1"/>
</dbReference>
<comment type="similarity">
    <text evidence="1">Belongs to the 'phage' integrase family.</text>
</comment>
<dbReference type="SUPFAM" id="SSF56349">
    <property type="entry name" value="DNA breaking-rejoining enzymes"/>
    <property type="match status" value="1"/>
</dbReference>
<keyword evidence="3" id="KW-0238">DNA-binding</keyword>
<evidence type="ECO:0000259" key="5">
    <source>
        <dbReference type="PROSITE" id="PS51898"/>
    </source>
</evidence>
<dbReference type="InterPro" id="IPR025166">
    <property type="entry name" value="Integrase_DNA_bind_dom"/>
</dbReference>
<dbReference type="InterPro" id="IPR038488">
    <property type="entry name" value="Integrase_DNA-bd_sf"/>
</dbReference>
<keyword evidence="2" id="KW-0229">DNA integration</keyword>
<reference evidence="6" key="1">
    <citation type="submission" date="2023-12" db="EMBL/GenBank/DDBJ databases">
        <title>Mannheima indologenes sp. nov. proposed for Clade V organisms of Mannheimia.</title>
        <authorList>
            <person name="Christensen H."/>
        </authorList>
    </citation>
    <scope>NUCLEOTIDE SEQUENCE</scope>
    <source>
        <strain evidence="6">M14.4</strain>
    </source>
</reference>
<keyword evidence="7" id="KW-1185">Reference proteome</keyword>
<evidence type="ECO:0000256" key="2">
    <source>
        <dbReference type="ARBA" id="ARBA00022908"/>
    </source>
</evidence>
<dbReference type="PROSITE" id="PS51898">
    <property type="entry name" value="TYR_RECOMBINASE"/>
    <property type="match status" value="1"/>
</dbReference>
<comment type="caution">
    <text evidence="6">The sequence shown here is derived from an EMBL/GenBank/DDBJ whole genome shotgun (WGS) entry which is preliminary data.</text>
</comment>
<evidence type="ECO:0000313" key="7">
    <source>
        <dbReference type="Proteomes" id="UP001432017"/>
    </source>
</evidence>
<evidence type="ECO:0000256" key="1">
    <source>
        <dbReference type="ARBA" id="ARBA00008857"/>
    </source>
</evidence>
<dbReference type="PANTHER" id="PTHR30629">
    <property type="entry name" value="PROPHAGE INTEGRASE"/>
    <property type="match status" value="1"/>
</dbReference>
<dbReference type="PANTHER" id="PTHR30629:SF6">
    <property type="entry name" value="PROPHAGE INTEGRASE INTA-RELATED"/>
    <property type="match status" value="1"/>
</dbReference>